<keyword evidence="8" id="KW-1185">Reference proteome</keyword>
<evidence type="ECO:0000256" key="1">
    <source>
        <dbReference type="ARBA" id="ARBA00001974"/>
    </source>
</evidence>
<evidence type="ECO:0000256" key="2">
    <source>
        <dbReference type="ARBA" id="ARBA00022630"/>
    </source>
</evidence>
<dbReference type="InterPro" id="IPR016156">
    <property type="entry name" value="FAD/NAD-linked_Rdtase_dimer_sf"/>
</dbReference>
<keyword evidence="4" id="KW-0560">Oxidoreductase</keyword>
<evidence type="ECO:0000259" key="6">
    <source>
        <dbReference type="Pfam" id="PF14759"/>
    </source>
</evidence>
<dbReference type="RefSeq" id="WP_387346849.1">
    <property type="nucleotide sequence ID" value="NZ_JBIAXI010000030.1"/>
</dbReference>
<evidence type="ECO:0000256" key="3">
    <source>
        <dbReference type="ARBA" id="ARBA00022827"/>
    </source>
</evidence>
<dbReference type="SUPFAM" id="SSF54862">
    <property type="entry name" value="4Fe-4S ferredoxins"/>
    <property type="match status" value="1"/>
</dbReference>
<dbReference type="Pfam" id="PF07992">
    <property type="entry name" value="Pyr_redox_2"/>
    <property type="match status" value="1"/>
</dbReference>
<dbReference type="InterPro" id="IPR028202">
    <property type="entry name" value="Reductase_C"/>
</dbReference>
<evidence type="ECO:0000313" key="7">
    <source>
        <dbReference type="EMBL" id="MFF4778306.1"/>
    </source>
</evidence>
<dbReference type="InterPro" id="IPR036188">
    <property type="entry name" value="FAD/NAD-bd_sf"/>
</dbReference>
<comment type="caution">
    <text evidence="7">The sequence shown here is derived from an EMBL/GenBank/DDBJ whole genome shotgun (WGS) entry which is preliminary data.</text>
</comment>
<keyword evidence="2" id="KW-0285">Flavoprotein</keyword>
<gene>
    <name evidence="7" type="ORF">ACFY05_36335</name>
</gene>
<evidence type="ECO:0000256" key="4">
    <source>
        <dbReference type="ARBA" id="ARBA00023002"/>
    </source>
</evidence>
<dbReference type="Pfam" id="PF14759">
    <property type="entry name" value="Reductase_C"/>
    <property type="match status" value="1"/>
</dbReference>
<keyword evidence="3" id="KW-0274">FAD</keyword>
<evidence type="ECO:0000313" key="8">
    <source>
        <dbReference type="Proteomes" id="UP001602119"/>
    </source>
</evidence>
<dbReference type="Gene3D" id="3.30.390.30">
    <property type="match status" value="1"/>
</dbReference>
<organism evidence="7 8">
    <name type="scientific">Microtetraspora fusca</name>
    <dbReference type="NCBI Taxonomy" id="1997"/>
    <lineage>
        <taxon>Bacteria</taxon>
        <taxon>Bacillati</taxon>
        <taxon>Actinomycetota</taxon>
        <taxon>Actinomycetes</taxon>
        <taxon>Streptosporangiales</taxon>
        <taxon>Streptosporangiaceae</taxon>
        <taxon>Microtetraspora</taxon>
    </lineage>
</organism>
<comment type="cofactor">
    <cofactor evidence="1">
        <name>FAD</name>
        <dbReference type="ChEBI" id="CHEBI:57692"/>
    </cofactor>
</comment>
<dbReference type="SUPFAM" id="SSF55424">
    <property type="entry name" value="FAD/NAD-linked reductases, dimerisation (C-terminal) domain"/>
    <property type="match status" value="1"/>
</dbReference>
<feature type="domain" description="FAD/NAD(P)-binding" evidence="5">
    <location>
        <begin position="89"/>
        <end position="395"/>
    </location>
</feature>
<evidence type="ECO:0000259" key="5">
    <source>
        <dbReference type="Pfam" id="PF07992"/>
    </source>
</evidence>
<name>A0ABW6VG08_MICFU</name>
<dbReference type="PANTHER" id="PTHR43557:SF2">
    <property type="entry name" value="RIESKE DOMAIN-CONTAINING PROTEIN-RELATED"/>
    <property type="match status" value="1"/>
</dbReference>
<protein>
    <submittedName>
        <fullName evidence="7">FAD-dependent oxidoreductase</fullName>
    </submittedName>
</protein>
<accession>A0ABW6VG08</accession>
<dbReference type="SUPFAM" id="SSF51905">
    <property type="entry name" value="FAD/NAD(P)-binding domain"/>
    <property type="match status" value="2"/>
</dbReference>
<sequence>MRVVVDLTRCQGYGQCVFAAPGVFAMPGQEALLYDPDPSDEQREHVLRAQAACPVQAIHVDRLAGHVPGPRPYPYPAADAGDGFRRSGRIVIVGASLAGVRAAAVLRRDGFTGSLTLIGDESHEPYDRPPLSKQVLTGRMPLEHTTLPRLRDLDAEWLLGQRATGLDVAGKRVRLADGREVEFDRLLIATGARARPWPDEAEAALDGVCVLRTIEDATRLRRRLESGAGRVLVIGAGFTGSEVASVCRELGRPVTVAERGAAPLAGALGKVIGGIAAEIQREHGVDLRCDTTVMGLDADADGRLRAARLSDGTTLEAETAVVALGAVRNVEWLEDAGLAAGVWGVGCDAGCRVFDINGVVTDDIFAAGDIARFPHPAYEFQFLALEHWGNAVAQAEIAAHNMVSDQTRRWAHLALPVFWSNQFGINIKSVGVPTFADEVVIAQGSVAERRFVAVYGYRGRVTAAVTFDQAMWLEFYQRMIERAAPFPPDFAMVGRPAEMLPVPAEVPPRIGVAQGATVVVTGHDPSERRATLVRRPQ</sequence>
<dbReference type="PRINTS" id="PR00368">
    <property type="entry name" value="FADPNR"/>
</dbReference>
<dbReference type="InterPro" id="IPR023753">
    <property type="entry name" value="FAD/NAD-binding_dom"/>
</dbReference>
<dbReference type="Gene3D" id="3.30.70.20">
    <property type="match status" value="1"/>
</dbReference>
<dbReference type="PRINTS" id="PR00411">
    <property type="entry name" value="PNDRDTASEI"/>
</dbReference>
<dbReference type="InterPro" id="IPR050446">
    <property type="entry name" value="FAD-oxidoreductase/Apoptosis"/>
</dbReference>
<feature type="domain" description="Reductase C-terminal" evidence="6">
    <location>
        <begin position="418"/>
        <end position="489"/>
    </location>
</feature>
<dbReference type="Proteomes" id="UP001602119">
    <property type="component" value="Unassembled WGS sequence"/>
</dbReference>
<dbReference type="Gene3D" id="3.50.50.60">
    <property type="entry name" value="FAD/NAD(P)-binding domain"/>
    <property type="match status" value="2"/>
</dbReference>
<dbReference type="PANTHER" id="PTHR43557">
    <property type="entry name" value="APOPTOSIS-INDUCING FACTOR 1"/>
    <property type="match status" value="1"/>
</dbReference>
<reference evidence="7 8" key="1">
    <citation type="submission" date="2024-10" db="EMBL/GenBank/DDBJ databases">
        <title>The Natural Products Discovery Center: Release of the First 8490 Sequenced Strains for Exploring Actinobacteria Biosynthetic Diversity.</title>
        <authorList>
            <person name="Kalkreuter E."/>
            <person name="Kautsar S.A."/>
            <person name="Yang D."/>
            <person name="Bader C.D."/>
            <person name="Teijaro C.N."/>
            <person name="Fluegel L."/>
            <person name="Davis C.M."/>
            <person name="Simpson J.R."/>
            <person name="Lauterbach L."/>
            <person name="Steele A.D."/>
            <person name="Gui C."/>
            <person name="Meng S."/>
            <person name="Li G."/>
            <person name="Viehrig K."/>
            <person name="Ye F."/>
            <person name="Su P."/>
            <person name="Kiefer A.F."/>
            <person name="Nichols A."/>
            <person name="Cepeda A.J."/>
            <person name="Yan W."/>
            <person name="Fan B."/>
            <person name="Jiang Y."/>
            <person name="Adhikari A."/>
            <person name="Zheng C.-J."/>
            <person name="Schuster L."/>
            <person name="Cowan T.M."/>
            <person name="Smanski M.J."/>
            <person name="Chevrette M.G."/>
            <person name="De Carvalho L.P.S."/>
            <person name="Shen B."/>
        </authorList>
    </citation>
    <scope>NUCLEOTIDE SEQUENCE [LARGE SCALE GENOMIC DNA]</scope>
    <source>
        <strain evidence="7 8">NPDC001281</strain>
    </source>
</reference>
<dbReference type="EMBL" id="JBIAXI010000030">
    <property type="protein sequence ID" value="MFF4778306.1"/>
    <property type="molecule type" value="Genomic_DNA"/>
</dbReference>
<proteinExistence type="predicted"/>
<dbReference type="Pfam" id="PF13370">
    <property type="entry name" value="Fer4_13"/>
    <property type="match status" value="1"/>
</dbReference>